<name>A0A1L0B5F1_9ASCO</name>
<reference evidence="2" key="1">
    <citation type="submission" date="2016-11" db="EMBL/GenBank/DDBJ databases">
        <authorList>
            <person name="Guldener U."/>
        </authorList>
    </citation>
    <scope>NUCLEOTIDE SEQUENCE [LARGE SCALE GENOMIC DNA]</scope>
</reference>
<accession>A0A1L0B5F1</accession>
<organism evidence="1 2">
    <name type="scientific">Hanseniaspora guilliermondii</name>
    <dbReference type="NCBI Taxonomy" id="56406"/>
    <lineage>
        <taxon>Eukaryota</taxon>
        <taxon>Fungi</taxon>
        <taxon>Dikarya</taxon>
        <taxon>Ascomycota</taxon>
        <taxon>Saccharomycotina</taxon>
        <taxon>Saccharomycetes</taxon>
        <taxon>Saccharomycodales</taxon>
        <taxon>Saccharomycodaceae</taxon>
        <taxon>Hanseniaspora</taxon>
    </lineage>
</organism>
<protein>
    <submittedName>
        <fullName evidence="1">Uncharacterized protein</fullName>
    </submittedName>
</protein>
<evidence type="ECO:0000313" key="2">
    <source>
        <dbReference type="Proteomes" id="UP000183365"/>
    </source>
</evidence>
<dbReference type="OrthoDB" id="3972995at2759"/>
<proteinExistence type="predicted"/>
<gene>
    <name evidence="1" type="ORF">HGUI_03252</name>
</gene>
<sequence>MNETKTPKYKALPPVDASLEIKKERVLVPSKHIDQANSSIVEKKGSVITGGELLNMMLADKDKNILNIVTDNFLYSDFTSQEDLESDKEKILNSQIFKTYTEKTKKLQEKKTWTPMEATSFLHEVNENNFEVYKFFDTLNDELDRDLMIWQEDLKEINLQMDLWNVAGISMDVAITETKMNIARKWLTLKEQDILESIKKINSVKKSIKDSIRKFCNEKETI</sequence>
<dbReference type="AlphaFoldDB" id="A0A1L0B5F1"/>
<keyword evidence="2" id="KW-1185">Reference proteome</keyword>
<dbReference type="Proteomes" id="UP000183365">
    <property type="component" value="Unassembled WGS sequence"/>
</dbReference>
<dbReference type="EMBL" id="FQNF01000076">
    <property type="protein sequence ID" value="SGZ41052.1"/>
    <property type="molecule type" value="Genomic_DNA"/>
</dbReference>
<dbReference type="VEuPathDB" id="FungiDB:HGUI_03252"/>
<evidence type="ECO:0000313" key="1">
    <source>
        <dbReference type="EMBL" id="SGZ41052.1"/>
    </source>
</evidence>